<dbReference type="PANTHER" id="PTHR36569:SF5">
    <property type="entry name" value="CONIDIATION-SPECIFIC PROTEIN 10 (EUROFUNG)"/>
    <property type="match status" value="1"/>
</dbReference>
<dbReference type="AlphaFoldDB" id="A0A6A5X4Y5"/>
<dbReference type="EMBL" id="ML977556">
    <property type="protein sequence ID" value="KAF2007937.1"/>
    <property type="molecule type" value="Genomic_DNA"/>
</dbReference>
<feature type="non-terminal residue" evidence="2">
    <location>
        <position position="103"/>
    </location>
</feature>
<evidence type="ECO:0000313" key="2">
    <source>
        <dbReference type="EMBL" id="KAF2007937.1"/>
    </source>
</evidence>
<name>A0A6A5X4Y5_9PLEO</name>
<accession>A0A6A5X4Y5</accession>
<evidence type="ECO:0000313" key="3">
    <source>
        <dbReference type="Proteomes" id="UP000799779"/>
    </source>
</evidence>
<feature type="compositionally biased region" description="Basic and acidic residues" evidence="1">
    <location>
        <begin position="32"/>
        <end position="46"/>
    </location>
</feature>
<dbReference type="InterPro" id="IPR019626">
    <property type="entry name" value="Stress-induced_KGG_rpt"/>
</dbReference>
<gene>
    <name evidence="2" type="ORF">P154DRAFT_392275</name>
</gene>
<reference evidence="2" key="1">
    <citation type="journal article" date="2020" name="Stud. Mycol.">
        <title>101 Dothideomycetes genomes: a test case for predicting lifestyles and emergence of pathogens.</title>
        <authorList>
            <person name="Haridas S."/>
            <person name="Albert R."/>
            <person name="Binder M."/>
            <person name="Bloem J."/>
            <person name="Labutti K."/>
            <person name="Salamov A."/>
            <person name="Andreopoulos B."/>
            <person name="Baker S."/>
            <person name="Barry K."/>
            <person name="Bills G."/>
            <person name="Bluhm B."/>
            <person name="Cannon C."/>
            <person name="Castanera R."/>
            <person name="Culley D."/>
            <person name="Daum C."/>
            <person name="Ezra D."/>
            <person name="Gonzalez J."/>
            <person name="Henrissat B."/>
            <person name="Kuo A."/>
            <person name="Liang C."/>
            <person name="Lipzen A."/>
            <person name="Lutzoni F."/>
            <person name="Magnuson J."/>
            <person name="Mondo S."/>
            <person name="Nolan M."/>
            <person name="Ohm R."/>
            <person name="Pangilinan J."/>
            <person name="Park H.-J."/>
            <person name="Ramirez L."/>
            <person name="Alfaro M."/>
            <person name="Sun H."/>
            <person name="Tritt A."/>
            <person name="Yoshinaga Y."/>
            <person name="Zwiers L.-H."/>
            <person name="Turgeon B."/>
            <person name="Goodwin S."/>
            <person name="Spatafora J."/>
            <person name="Crous P."/>
            <person name="Grigoriev I."/>
        </authorList>
    </citation>
    <scope>NUCLEOTIDE SEQUENCE</scope>
    <source>
        <strain evidence="2">CBS 123094</strain>
    </source>
</reference>
<feature type="compositionally biased region" description="Basic and acidic residues" evidence="1">
    <location>
        <begin position="67"/>
        <end position="79"/>
    </location>
</feature>
<evidence type="ECO:0000256" key="1">
    <source>
        <dbReference type="SAM" id="MobiDB-lite"/>
    </source>
</evidence>
<dbReference type="Pfam" id="PF10685">
    <property type="entry name" value="KGG"/>
    <property type="match status" value="1"/>
</dbReference>
<keyword evidence="3" id="KW-1185">Reference proteome</keyword>
<dbReference type="Proteomes" id="UP000799779">
    <property type="component" value="Unassembled WGS sequence"/>
</dbReference>
<dbReference type="InterPro" id="IPR052590">
    <property type="entry name" value="Stress/Virulence-Domain"/>
</dbReference>
<dbReference type="OrthoDB" id="2137750at2759"/>
<feature type="region of interest" description="Disordered" evidence="1">
    <location>
        <begin position="1"/>
        <end position="103"/>
    </location>
</feature>
<protein>
    <recommendedName>
        <fullName evidence="4">Conidiation-specific protein 10</fullName>
    </recommendedName>
</protein>
<organism evidence="2 3">
    <name type="scientific">Amniculicola lignicola CBS 123094</name>
    <dbReference type="NCBI Taxonomy" id="1392246"/>
    <lineage>
        <taxon>Eukaryota</taxon>
        <taxon>Fungi</taxon>
        <taxon>Dikarya</taxon>
        <taxon>Ascomycota</taxon>
        <taxon>Pezizomycotina</taxon>
        <taxon>Dothideomycetes</taxon>
        <taxon>Pleosporomycetidae</taxon>
        <taxon>Pleosporales</taxon>
        <taxon>Amniculicolaceae</taxon>
        <taxon>Amniculicola</taxon>
    </lineage>
</organism>
<proteinExistence type="predicted"/>
<evidence type="ECO:0008006" key="4">
    <source>
        <dbReference type="Google" id="ProtNLM"/>
    </source>
</evidence>
<sequence length="103" mass="10837">MADTNPANFANLPKDQLREIAAKGGHASHGATKTEPENEPHPDRNPDGTFTKGSELAKELGSIGGHVAHEHQIEKDGRNPDGTFKEGSALARELGAQGGHTAH</sequence>
<dbReference type="PANTHER" id="PTHR36569">
    <property type="match status" value="1"/>
</dbReference>